<accession>A0A438IZC9</accession>
<comment type="caution">
    <text evidence="2">The sequence shown here is derived from an EMBL/GenBank/DDBJ whole genome shotgun (WGS) entry which is preliminary data.</text>
</comment>
<name>A0A438IZC9_VITVI</name>
<dbReference type="InterPro" id="IPR004330">
    <property type="entry name" value="FAR1_DNA_bnd_dom"/>
</dbReference>
<evidence type="ECO:0000313" key="3">
    <source>
        <dbReference type="Proteomes" id="UP000288805"/>
    </source>
</evidence>
<dbReference type="PANTHER" id="PTHR46328">
    <property type="entry name" value="FAR-RED IMPAIRED RESPONSIVE (FAR1) FAMILY PROTEIN-RELATED"/>
    <property type="match status" value="1"/>
</dbReference>
<feature type="domain" description="FAR1" evidence="1">
    <location>
        <begin position="75"/>
        <end position="117"/>
    </location>
</feature>
<reference evidence="2 3" key="1">
    <citation type="journal article" date="2018" name="PLoS Genet.">
        <title>Population sequencing reveals clonal diversity and ancestral inbreeding in the grapevine cultivar Chardonnay.</title>
        <authorList>
            <person name="Roach M.J."/>
            <person name="Johnson D.L."/>
            <person name="Bohlmann J."/>
            <person name="van Vuuren H.J."/>
            <person name="Jones S.J."/>
            <person name="Pretorius I.S."/>
            <person name="Schmidt S.A."/>
            <person name="Borneman A.R."/>
        </authorList>
    </citation>
    <scope>NUCLEOTIDE SEQUENCE [LARGE SCALE GENOMIC DNA]</scope>
    <source>
        <strain evidence="3">cv. Chardonnay</strain>
        <tissue evidence="2">Leaf</tissue>
    </source>
</reference>
<dbReference type="EMBL" id="QGNW01000072">
    <property type="protein sequence ID" value="RVX02071.1"/>
    <property type="molecule type" value="Genomic_DNA"/>
</dbReference>
<proteinExistence type="predicted"/>
<dbReference type="AlphaFoldDB" id="A0A438IZC9"/>
<evidence type="ECO:0000313" key="2">
    <source>
        <dbReference type="EMBL" id="RVX02071.1"/>
    </source>
</evidence>
<dbReference type="Proteomes" id="UP000288805">
    <property type="component" value="Unassembled WGS sequence"/>
</dbReference>
<organism evidence="2 3">
    <name type="scientific">Vitis vinifera</name>
    <name type="common">Grape</name>
    <dbReference type="NCBI Taxonomy" id="29760"/>
    <lineage>
        <taxon>Eukaryota</taxon>
        <taxon>Viridiplantae</taxon>
        <taxon>Streptophyta</taxon>
        <taxon>Embryophyta</taxon>
        <taxon>Tracheophyta</taxon>
        <taxon>Spermatophyta</taxon>
        <taxon>Magnoliopsida</taxon>
        <taxon>eudicotyledons</taxon>
        <taxon>Gunneridae</taxon>
        <taxon>Pentapetalae</taxon>
        <taxon>rosids</taxon>
        <taxon>Vitales</taxon>
        <taxon>Vitaceae</taxon>
        <taxon>Viteae</taxon>
        <taxon>Vitis</taxon>
    </lineage>
</organism>
<protein>
    <recommendedName>
        <fullName evidence="1">FAR1 domain-containing protein</fullName>
    </recommendedName>
</protein>
<sequence>MTLSNSVYLQMMQLVKEKTIKREFEVKEEDVVNDDAFIGGTYHLGGNGLKEKVLKGISDEEVYKLQFDYIDEVETFYNMLAKVAGFSIRKDDLKLDKNGDIISRKWVCSREGQRATKFIENDK</sequence>
<evidence type="ECO:0000259" key="1">
    <source>
        <dbReference type="Pfam" id="PF03101"/>
    </source>
</evidence>
<dbReference type="Pfam" id="PF03101">
    <property type="entry name" value="FAR1"/>
    <property type="match status" value="1"/>
</dbReference>
<gene>
    <name evidence="2" type="ORF">CK203_025488</name>
</gene>